<dbReference type="AlphaFoldDB" id="A0AAF5DER1"/>
<evidence type="ECO:0000256" key="1">
    <source>
        <dbReference type="SAM" id="MobiDB-lite"/>
    </source>
</evidence>
<sequence length="267" mass="29239">KKKVKNYGVFFFLPRRLENYLNLLLTIMISIFIFFILINVFGVSFNSNNKRGSRDVLLRIQKRINEESRILHKRPDYSIPRKGPGEDGKAVELTEEEQKLGQEELKVWFMNMQANPGSPRGPGKPGSPFLPGIPGTPHNPSLPIGPGIPLRPLGPALPGGHLTQLAISTIQIGISNTSASLPFGPRLPLSPSNPAFPGFPGGPGLQLGVTISQTQWSGNELSFLTLDINVKDLVKVSISSHASLVIFLYLLTLSVTSFFILLLLLLL</sequence>
<keyword evidence="2" id="KW-0812">Transmembrane</keyword>
<accession>A0AAF5DER1</accession>
<feature type="region of interest" description="Disordered" evidence="1">
    <location>
        <begin position="114"/>
        <end position="146"/>
    </location>
</feature>
<proteinExistence type="predicted"/>
<keyword evidence="2" id="KW-1133">Transmembrane helix</keyword>
<organism evidence="3 4">
    <name type="scientific">Strongyloides stercoralis</name>
    <name type="common">Threadworm</name>
    <dbReference type="NCBI Taxonomy" id="6248"/>
    <lineage>
        <taxon>Eukaryota</taxon>
        <taxon>Metazoa</taxon>
        <taxon>Ecdysozoa</taxon>
        <taxon>Nematoda</taxon>
        <taxon>Chromadorea</taxon>
        <taxon>Rhabditida</taxon>
        <taxon>Tylenchina</taxon>
        <taxon>Panagrolaimomorpha</taxon>
        <taxon>Strongyloidoidea</taxon>
        <taxon>Strongyloididae</taxon>
        <taxon>Strongyloides</taxon>
    </lineage>
</organism>
<dbReference type="Proteomes" id="UP000035681">
    <property type="component" value="Unplaced"/>
</dbReference>
<dbReference type="WBParaSite" id="TCONS_00011250.p2">
    <property type="protein sequence ID" value="TCONS_00011250.p2"/>
    <property type="gene ID" value="XLOC_005485"/>
</dbReference>
<evidence type="ECO:0000313" key="3">
    <source>
        <dbReference type="Proteomes" id="UP000035681"/>
    </source>
</evidence>
<protein>
    <submittedName>
        <fullName evidence="4">SUI1 domain-containing protein</fullName>
    </submittedName>
</protein>
<keyword evidence="2" id="KW-0472">Membrane</keyword>
<feature type="transmembrane region" description="Helical" evidence="2">
    <location>
        <begin position="244"/>
        <end position="266"/>
    </location>
</feature>
<evidence type="ECO:0000313" key="4">
    <source>
        <dbReference type="WBParaSite" id="TCONS_00011250.p2"/>
    </source>
</evidence>
<evidence type="ECO:0000256" key="2">
    <source>
        <dbReference type="SAM" id="Phobius"/>
    </source>
</evidence>
<feature type="transmembrane region" description="Helical" evidence="2">
    <location>
        <begin position="20"/>
        <end position="45"/>
    </location>
</feature>
<keyword evidence="3" id="KW-1185">Reference proteome</keyword>
<name>A0AAF5DER1_STRER</name>
<reference evidence="4" key="1">
    <citation type="submission" date="2024-02" db="UniProtKB">
        <authorList>
            <consortium name="WormBaseParasite"/>
        </authorList>
    </citation>
    <scope>IDENTIFICATION</scope>
</reference>